<feature type="compositionally biased region" description="Basic residues" evidence="1">
    <location>
        <begin position="125"/>
        <end position="135"/>
    </location>
</feature>
<proteinExistence type="predicted"/>
<evidence type="ECO:0000313" key="2">
    <source>
        <dbReference type="EMBL" id="KAK5082981.1"/>
    </source>
</evidence>
<accession>A0AAN7SVX0</accession>
<feature type="region of interest" description="Disordered" evidence="1">
    <location>
        <begin position="125"/>
        <end position="167"/>
    </location>
</feature>
<evidence type="ECO:0000256" key="1">
    <source>
        <dbReference type="SAM" id="MobiDB-lite"/>
    </source>
</evidence>
<feature type="compositionally biased region" description="Low complexity" evidence="1">
    <location>
        <begin position="136"/>
        <end position="147"/>
    </location>
</feature>
<dbReference type="Proteomes" id="UP001309876">
    <property type="component" value="Unassembled WGS sequence"/>
</dbReference>
<sequence>MTRVPDLPDEILQPMLRTLLTPDIHTWDIRSLCKFATAFPLSQDLAFEVYKEYEQKWHQKRGHHWTWRRPRVKITKDGEDIVRKWGRHLKDSGMPLERAQAICRRLGYQPTLWDVGPETTEIRRNTRKTNRKHTAKSSATAKAAKTAKTSEKRVLPTRSKRKFNQVD</sequence>
<feature type="compositionally biased region" description="Basic residues" evidence="1">
    <location>
        <begin position="158"/>
        <end position="167"/>
    </location>
</feature>
<name>A0AAN7SVX0_9EURO</name>
<reference evidence="2 3" key="1">
    <citation type="submission" date="2023-08" db="EMBL/GenBank/DDBJ databases">
        <title>Black Yeasts Isolated from many extreme environments.</title>
        <authorList>
            <person name="Coleine C."/>
            <person name="Stajich J.E."/>
            <person name="Selbmann L."/>
        </authorList>
    </citation>
    <scope>NUCLEOTIDE SEQUENCE [LARGE SCALE GENOMIC DNA]</scope>
    <source>
        <strain evidence="2 3">CCFEE 5910</strain>
    </source>
</reference>
<protein>
    <submittedName>
        <fullName evidence="2">Uncharacterized protein</fullName>
    </submittedName>
</protein>
<keyword evidence="3" id="KW-1185">Reference proteome</keyword>
<dbReference type="AlphaFoldDB" id="A0AAN7SVX0"/>
<organism evidence="2 3">
    <name type="scientific">Lithohypha guttulata</name>
    <dbReference type="NCBI Taxonomy" id="1690604"/>
    <lineage>
        <taxon>Eukaryota</taxon>
        <taxon>Fungi</taxon>
        <taxon>Dikarya</taxon>
        <taxon>Ascomycota</taxon>
        <taxon>Pezizomycotina</taxon>
        <taxon>Eurotiomycetes</taxon>
        <taxon>Chaetothyriomycetidae</taxon>
        <taxon>Chaetothyriales</taxon>
        <taxon>Trichomeriaceae</taxon>
        <taxon>Lithohypha</taxon>
    </lineage>
</organism>
<evidence type="ECO:0000313" key="3">
    <source>
        <dbReference type="Proteomes" id="UP001309876"/>
    </source>
</evidence>
<gene>
    <name evidence="2" type="ORF">LTR05_006863</name>
</gene>
<comment type="caution">
    <text evidence="2">The sequence shown here is derived from an EMBL/GenBank/DDBJ whole genome shotgun (WGS) entry which is preliminary data.</text>
</comment>
<dbReference type="EMBL" id="JAVRRJ010000007">
    <property type="protein sequence ID" value="KAK5082981.1"/>
    <property type="molecule type" value="Genomic_DNA"/>
</dbReference>